<comment type="caution">
    <text evidence="8">The sequence shown here is derived from an EMBL/GenBank/DDBJ whole genome shotgun (WGS) entry which is preliminary data.</text>
</comment>
<dbReference type="Gene3D" id="3.30.413.10">
    <property type="entry name" value="Sulfite Reductase Hemoprotein, domain 1"/>
    <property type="match status" value="1"/>
</dbReference>
<protein>
    <submittedName>
        <fullName evidence="8">Precorrin-3B synthase</fullName>
        <ecNumber evidence="8">1.14.13.83</ecNumber>
    </submittedName>
</protein>
<dbReference type="GO" id="GO:0046872">
    <property type="term" value="F:metal ion binding"/>
    <property type="evidence" value="ECO:0007669"/>
    <property type="project" value="UniProtKB-KW"/>
</dbReference>
<keyword evidence="4 8" id="KW-0560">Oxidoreductase</keyword>
<dbReference type="EC" id="1.14.13.83" evidence="8"/>
<dbReference type="PANTHER" id="PTHR32439:SF9">
    <property type="entry name" value="BLR3264 PROTEIN"/>
    <property type="match status" value="1"/>
</dbReference>
<evidence type="ECO:0000256" key="2">
    <source>
        <dbReference type="ARBA" id="ARBA00022617"/>
    </source>
</evidence>
<dbReference type="GO" id="GO:0043818">
    <property type="term" value="F:precorrin-3B synthase activity"/>
    <property type="evidence" value="ECO:0007669"/>
    <property type="project" value="UniProtKB-EC"/>
</dbReference>
<organism evidence="8 9">
    <name type="scientific">Nitratireductor arenosus</name>
    <dbReference type="NCBI Taxonomy" id="2682096"/>
    <lineage>
        <taxon>Bacteria</taxon>
        <taxon>Pseudomonadati</taxon>
        <taxon>Pseudomonadota</taxon>
        <taxon>Alphaproteobacteria</taxon>
        <taxon>Hyphomicrobiales</taxon>
        <taxon>Phyllobacteriaceae</taxon>
        <taxon>Nitratireductor</taxon>
    </lineage>
</organism>
<reference evidence="8 9" key="1">
    <citation type="submission" date="2019-12" db="EMBL/GenBank/DDBJ databases">
        <title>Nitratireductor arenosus sp. nov., Isolated from sea sand, Jeju island, South Korea.</title>
        <authorList>
            <person name="Kim W."/>
        </authorList>
    </citation>
    <scope>NUCLEOTIDE SEQUENCE [LARGE SCALE GENOMIC DNA]</scope>
    <source>
        <strain evidence="8 9">CAU 1489</strain>
    </source>
</reference>
<evidence type="ECO:0000256" key="5">
    <source>
        <dbReference type="ARBA" id="ARBA00023004"/>
    </source>
</evidence>
<feature type="domain" description="Nitrite/Sulfite reductase ferredoxin-like" evidence="7">
    <location>
        <begin position="16"/>
        <end position="78"/>
    </location>
</feature>
<dbReference type="NCBIfam" id="TIGR02435">
    <property type="entry name" value="CobG"/>
    <property type="match status" value="1"/>
</dbReference>
<dbReference type="SUPFAM" id="SSF56014">
    <property type="entry name" value="Nitrite and sulphite reductase 4Fe-4S domain-like"/>
    <property type="match status" value="2"/>
</dbReference>
<evidence type="ECO:0000256" key="6">
    <source>
        <dbReference type="ARBA" id="ARBA00023014"/>
    </source>
</evidence>
<gene>
    <name evidence="8" type="primary">cobG</name>
    <name evidence="8" type="ORF">GN330_20845</name>
</gene>
<evidence type="ECO:0000256" key="4">
    <source>
        <dbReference type="ARBA" id="ARBA00023002"/>
    </source>
</evidence>
<dbReference type="GO" id="GO:0051539">
    <property type="term" value="F:4 iron, 4 sulfur cluster binding"/>
    <property type="evidence" value="ECO:0007669"/>
    <property type="project" value="UniProtKB-KW"/>
</dbReference>
<dbReference type="InterPro" id="IPR036136">
    <property type="entry name" value="Nit/Sulf_reduc_fer-like_dom_sf"/>
</dbReference>
<dbReference type="AlphaFoldDB" id="A0A844QK74"/>
<dbReference type="InterPro" id="IPR051329">
    <property type="entry name" value="NIR_SIR_4Fe-4S"/>
</dbReference>
<dbReference type="SUPFAM" id="SSF55124">
    <property type="entry name" value="Nitrite/Sulfite reductase N-terminal domain-like"/>
    <property type="match status" value="2"/>
</dbReference>
<dbReference type="Gene3D" id="3.90.480.20">
    <property type="match status" value="1"/>
</dbReference>
<keyword evidence="2" id="KW-0349">Heme</keyword>
<keyword evidence="6" id="KW-0411">Iron-sulfur</keyword>
<evidence type="ECO:0000256" key="1">
    <source>
        <dbReference type="ARBA" id="ARBA00022485"/>
    </source>
</evidence>
<evidence type="ECO:0000259" key="7">
    <source>
        <dbReference type="Pfam" id="PF03460"/>
    </source>
</evidence>
<sequence length="441" mass="44584">MNASPRRGACPSLSAPMETGDGLLVRLQPLQGGVSPAQLAGLAEAAARFGNAMMEVTARGSLQIRGLSHGSAGDLADAVDRLGITVRSGVPVETGPLAGLDPSETADPRPLAEKIRAGIAASGLAPKLAPKISVIVDGGGALTLGDLIADLRLTALDANSWRLAVGGTAARARVIGVVTGETAHAAIVTLLEAIAAKGGAARGRDLAPDELAGSLRGLAIAAAPDADAPALPVGRFALKGDRTALGIALSFGQVHAGPLAELANTAGRAGIAEIRFAPGRGLLLLAKAGTDVSTLRQISAKSGFVVDADDPRLSVVACAGQPACAAGRYRTRETAAAITKAAAGLFDGSLRLHLSGCAKRCAQPARPGWTLLGGDATRTLTTDTADTHETCGEVAAGEEAGAFARLTAAFKRHRKTDETAAAFLARQDASTLTTWLRRDPT</sequence>
<evidence type="ECO:0000313" key="8">
    <source>
        <dbReference type="EMBL" id="MVA99705.1"/>
    </source>
</evidence>
<dbReference type="InterPro" id="IPR005117">
    <property type="entry name" value="NiRdtase/SiRdtase_haem-b_fer"/>
</dbReference>
<proteinExistence type="predicted"/>
<keyword evidence="3" id="KW-0479">Metal-binding</keyword>
<keyword evidence="1" id="KW-0004">4Fe-4S</keyword>
<dbReference type="EMBL" id="WPHG01000007">
    <property type="protein sequence ID" value="MVA99705.1"/>
    <property type="molecule type" value="Genomic_DNA"/>
</dbReference>
<dbReference type="Pfam" id="PF03460">
    <property type="entry name" value="NIR_SIR_ferr"/>
    <property type="match status" value="1"/>
</dbReference>
<name>A0A844QK74_9HYPH</name>
<dbReference type="InterPro" id="IPR045854">
    <property type="entry name" value="NO2/SO3_Rdtase_4Fe4S_sf"/>
</dbReference>
<evidence type="ECO:0000256" key="3">
    <source>
        <dbReference type="ARBA" id="ARBA00022723"/>
    </source>
</evidence>
<dbReference type="PANTHER" id="PTHR32439">
    <property type="entry name" value="FERREDOXIN--NITRITE REDUCTASE, CHLOROPLASTIC"/>
    <property type="match status" value="1"/>
</dbReference>
<accession>A0A844QK74</accession>
<dbReference type="RefSeq" id="WP_156715178.1">
    <property type="nucleotide sequence ID" value="NZ_WPHG01000007.1"/>
</dbReference>
<dbReference type="Proteomes" id="UP000463224">
    <property type="component" value="Unassembled WGS sequence"/>
</dbReference>
<keyword evidence="9" id="KW-1185">Reference proteome</keyword>
<keyword evidence="5" id="KW-0408">Iron</keyword>
<dbReference type="InterPro" id="IPR012798">
    <property type="entry name" value="Cbl_synth_CobG-like"/>
</dbReference>
<evidence type="ECO:0000313" key="9">
    <source>
        <dbReference type="Proteomes" id="UP000463224"/>
    </source>
</evidence>